<feature type="domain" description="DUF2179" evidence="7">
    <location>
        <begin position="226"/>
        <end position="280"/>
    </location>
</feature>
<keyword evidence="3 6" id="KW-0812">Transmembrane</keyword>
<dbReference type="Pfam" id="PF10035">
    <property type="entry name" value="DUF2179"/>
    <property type="match status" value="1"/>
</dbReference>
<feature type="transmembrane region" description="Helical" evidence="6">
    <location>
        <begin position="151"/>
        <end position="174"/>
    </location>
</feature>
<dbReference type="InterPro" id="IPR003740">
    <property type="entry name" value="YitT"/>
</dbReference>
<dbReference type="PANTHER" id="PTHR33545">
    <property type="entry name" value="UPF0750 MEMBRANE PROTEIN YITT-RELATED"/>
    <property type="match status" value="1"/>
</dbReference>
<evidence type="ECO:0000313" key="8">
    <source>
        <dbReference type="EMBL" id="SHE35847.1"/>
    </source>
</evidence>
<proteinExistence type="predicted"/>
<dbReference type="InterPro" id="IPR019264">
    <property type="entry name" value="DUF2179"/>
</dbReference>
<dbReference type="InterPro" id="IPR051461">
    <property type="entry name" value="UPF0750_membrane"/>
</dbReference>
<dbReference type="STRING" id="112248.SAMN05444392_101147"/>
<dbReference type="InterPro" id="IPR015867">
    <property type="entry name" value="N-reg_PII/ATP_PRibTrfase_C"/>
</dbReference>
<name>A0A1M4SV47_9BACL</name>
<evidence type="ECO:0000313" key="9">
    <source>
        <dbReference type="Proteomes" id="UP000184476"/>
    </source>
</evidence>
<organism evidence="8 9">
    <name type="scientific">Seinonella peptonophila</name>
    <dbReference type="NCBI Taxonomy" id="112248"/>
    <lineage>
        <taxon>Bacteria</taxon>
        <taxon>Bacillati</taxon>
        <taxon>Bacillota</taxon>
        <taxon>Bacilli</taxon>
        <taxon>Bacillales</taxon>
        <taxon>Thermoactinomycetaceae</taxon>
        <taxon>Seinonella</taxon>
    </lineage>
</organism>
<feature type="transmembrane region" description="Helical" evidence="6">
    <location>
        <begin position="180"/>
        <end position="197"/>
    </location>
</feature>
<dbReference type="CDD" id="cd16380">
    <property type="entry name" value="YitT_C"/>
    <property type="match status" value="1"/>
</dbReference>
<evidence type="ECO:0000256" key="1">
    <source>
        <dbReference type="ARBA" id="ARBA00004651"/>
    </source>
</evidence>
<keyword evidence="5 6" id="KW-0472">Membrane</keyword>
<evidence type="ECO:0000259" key="7">
    <source>
        <dbReference type="Pfam" id="PF10035"/>
    </source>
</evidence>
<dbReference type="Pfam" id="PF02588">
    <property type="entry name" value="YitT_membrane"/>
    <property type="match status" value="1"/>
</dbReference>
<feature type="transmembrane region" description="Helical" evidence="6">
    <location>
        <begin position="57"/>
        <end position="77"/>
    </location>
</feature>
<evidence type="ECO:0000256" key="4">
    <source>
        <dbReference type="ARBA" id="ARBA00022989"/>
    </source>
</evidence>
<feature type="transmembrane region" description="Helical" evidence="6">
    <location>
        <begin position="84"/>
        <end position="101"/>
    </location>
</feature>
<keyword evidence="9" id="KW-1185">Reference proteome</keyword>
<dbReference type="PANTHER" id="PTHR33545:SF4">
    <property type="entry name" value="UPF0750 MEMBRANE PROTEIN YXKD"/>
    <property type="match status" value="1"/>
</dbReference>
<protein>
    <submittedName>
        <fullName evidence="8">Uncharacterized membrane-anchored protein YitT, contains DUF161 and DUF2179 domains</fullName>
    </submittedName>
</protein>
<feature type="transmembrane region" description="Helical" evidence="6">
    <location>
        <begin position="113"/>
        <end position="131"/>
    </location>
</feature>
<dbReference type="PIRSF" id="PIRSF006483">
    <property type="entry name" value="Membrane_protein_YitT"/>
    <property type="match status" value="1"/>
</dbReference>
<accession>A0A1M4SV47</accession>
<keyword evidence="2" id="KW-1003">Cell membrane</keyword>
<comment type="subcellular location">
    <subcellularLocation>
        <location evidence="1">Cell membrane</location>
        <topology evidence="1">Multi-pass membrane protein</topology>
    </subcellularLocation>
</comment>
<dbReference type="RefSeq" id="WP_245815481.1">
    <property type="nucleotide sequence ID" value="NZ_FQVL01000001.1"/>
</dbReference>
<dbReference type="AlphaFoldDB" id="A0A1M4SV47"/>
<dbReference type="GO" id="GO:0005886">
    <property type="term" value="C:plasma membrane"/>
    <property type="evidence" value="ECO:0007669"/>
    <property type="project" value="UniProtKB-SubCell"/>
</dbReference>
<dbReference type="Gene3D" id="3.30.70.120">
    <property type="match status" value="1"/>
</dbReference>
<dbReference type="Proteomes" id="UP000184476">
    <property type="component" value="Unassembled WGS sequence"/>
</dbReference>
<evidence type="ECO:0000256" key="5">
    <source>
        <dbReference type="ARBA" id="ARBA00023136"/>
    </source>
</evidence>
<reference evidence="8 9" key="1">
    <citation type="submission" date="2016-11" db="EMBL/GenBank/DDBJ databases">
        <authorList>
            <person name="Jaros S."/>
            <person name="Januszkiewicz K."/>
            <person name="Wedrychowicz H."/>
        </authorList>
    </citation>
    <scope>NUCLEOTIDE SEQUENCE [LARGE SCALE GENOMIC DNA]</scope>
    <source>
        <strain evidence="8 9">DSM 44666</strain>
    </source>
</reference>
<evidence type="ECO:0000256" key="6">
    <source>
        <dbReference type="SAM" id="Phobius"/>
    </source>
</evidence>
<sequence>MERKQIMKKSWFTHLKSLILIILGSFLFSIGVNSFAIANHLAEGGFAGISILLHYLYGWSPGTIMFIINIPLFIIGYKILGKQTFIYSLVGLGSVTLFLNITANWKYPMDDLLLAALFTGIFVGLGLGIVIRTGGTTGGVDIIARILHKYFGISIGQIMFLFDLCVLLVSIFVIGLTTTMYTLITVFVGAKIIDFVIEGLNRSKAVTIISERASNISTEITKRMGRGVTIMHGRGAYTGNAKEILYIVIAAYELPKLKELVLINDPHAFIVVHDARDVLGEGFTYEKEIAHSDI</sequence>
<gene>
    <name evidence="8" type="ORF">SAMN05444392_101147</name>
</gene>
<evidence type="ECO:0000256" key="2">
    <source>
        <dbReference type="ARBA" id="ARBA00022475"/>
    </source>
</evidence>
<keyword evidence="4 6" id="KW-1133">Transmembrane helix</keyword>
<evidence type="ECO:0000256" key="3">
    <source>
        <dbReference type="ARBA" id="ARBA00022692"/>
    </source>
</evidence>
<dbReference type="EMBL" id="FQVL01000001">
    <property type="protein sequence ID" value="SHE35847.1"/>
    <property type="molecule type" value="Genomic_DNA"/>
</dbReference>